<evidence type="ECO:0000313" key="2">
    <source>
        <dbReference type="Proteomes" id="UP000294933"/>
    </source>
</evidence>
<dbReference type="InterPro" id="IPR050275">
    <property type="entry name" value="PGM_Phosphatase"/>
</dbReference>
<dbReference type="SUPFAM" id="SSF53254">
    <property type="entry name" value="Phosphoglycerate mutase-like"/>
    <property type="match status" value="1"/>
</dbReference>
<gene>
    <name evidence="1" type="ORF">BD410DRAFT_792448</name>
</gene>
<dbReference type="VEuPathDB" id="FungiDB:BD410DRAFT_792448"/>
<dbReference type="GO" id="GO:0016791">
    <property type="term" value="F:phosphatase activity"/>
    <property type="evidence" value="ECO:0007669"/>
    <property type="project" value="TreeGrafter"/>
</dbReference>
<dbReference type="OrthoDB" id="496981at2759"/>
<dbReference type="PANTHER" id="PTHR48100">
    <property type="entry name" value="BROAD-SPECIFICITY PHOSPHATASE YOR283W-RELATED"/>
    <property type="match status" value="1"/>
</dbReference>
<name>A0A4Y7PVN7_9AGAM</name>
<dbReference type="AlphaFoldDB" id="A0A4Y7PVN7"/>
<dbReference type="PANTHER" id="PTHR48100:SF1">
    <property type="entry name" value="HISTIDINE PHOSPHATASE FAMILY PROTEIN-RELATED"/>
    <property type="match status" value="1"/>
</dbReference>
<dbReference type="Gene3D" id="3.40.50.1240">
    <property type="entry name" value="Phosphoglycerate mutase-like"/>
    <property type="match status" value="1"/>
</dbReference>
<reference evidence="1 2" key="1">
    <citation type="submission" date="2018-06" db="EMBL/GenBank/DDBJ databases">
        <title>A transcriptomic atlas of mushroom development highlights an independent origin of complex multicellularity.</title>
        <authorList>
            <consortium name="DOE Joint Genome Institute"/>
            <person name="Krizsan K."/>
            <person name="Almasi E."/>
            <person name="Merenyi Z."/>
            <person name="Sahu N."/>
            <person name="Viragh M."/>
            <person name="Koszo T."/>
            <person name="Mondo S."/>
            <person name="Kiss B."/>
            <person name="Balint B."/>
            <person name="Kues U."/>
            <person name="Barry K."/>
            <person name="Hegedus J.C."/>
            <person name="Henrissat B."/>
            <person name="Johnson J."/>
            <person name="Lipzen A."/>
            <person name="Ohm R."/>
            <person name="Nagy I."/>
            <person name="Pangilinan J."/>
            <person name="Yan J."/>
            <person name="Xiong Y."/>
            <person name="Grigoriev I.V."/>
            <person name="Hibbett D.S."/>
            <person name="Nagy L.G."/>
        </authorList>
    </citation>
    <scope>NUCLEOTIDE SEQUENCE [LARGE SCALE GENOMIC DNA]</scope>
    <source>
        <strain evidence="1 2">SZMC22713</strain>
    </source>
</reference>
<dbReference type="Proteomes" id="UP000294933">
    <property type="component" value="Unassembled WGS sequence"/>
</dbReference>
<dbReference type="CDD" id="cd07067">
    <property type="entry name" value="HP_PGM_like"/>
    <property type="match status" value="1"/>
</dbReference>
<dbReference type="GO" id="GO:0005737">
    <property type="term" value="C:cytoplasm"/>
    <property type="evidence" value="ECO:0007669"/>
    <property type="project" value="TreeGrafter"/>
</dbReference>
<protein>
    <submittedName>
        <fullName evidence="1">Phosphoglycerate mutase-like protein</fullName>
    </submittedName>
</protein>
<dbReference type="EMBL" id="ML170199">
    <property type="protein sequence ID" value="TDL19205.1"/>
    <property type="molecule type" value="Genomic_DNA"/>
</dbReference>
<dbReference type="InterPro" id="IPR013078">
    <property type="entry name" value="His_Pase_superF_clade-1"/>
</dbReference>
<dbReference type="Pfam" id="PF00300">
    <property type="entry name" value="His_Phos_1"/>
    <property type="match status" value="1"/>
</dbReference>
<dbReference type="InterPro" id="IPR029033">
    <property type="entry name" value="His_PPase_superfam"/>
</dbReference>
<accession>A0A4Y7PVN7</accession>
<evidence type="ECO:0000313" key="1">
    <source>
        <dbReference type="EMBL" id="TDL19205.1"/>
    </source>
</evidence>
<organism evidence="1 2">
    <name type="scientific">Rickenella mellea</name>
    <dbReference type="NCBI Taxonomy" id="50990"/>
    <lineage>
        <taxon>Eukaryota</taxon>
        <taxon>Fungi</taxon>
        <taxon>Dikarya</taxon>
        <taxon>Basidiomycota</taxon>
        <taxon>Agaricomycotina</taxon>
        <taxon>Agaricomycetes</taxon>
        <taxon>Hymenochaetales</taxon>
        <taxon>Rickenellaceae</taxon>
        <taxon>Rickenella</taxon>
    </lineage>
</organism>
<sequence length="311" mass="35412">MEEVLETRHLDVLDAADIASTVKAAKRTEPNRAAARSYHILPGFFIQDRPLATPLPPDEPILPRFGLLDASDERWETFKDKLEDMNAAAPSGTSFRLIFLGRHGQGYHNVAEAKYGTEQWDAHWAKLDTDGELVWGPDPDLTPAGEDQARAAHDIWEEELAYNIQIPQKFYSSPLTRAIRTCQLSFDGLVNDPHCRPEILENCREEYGVHTCDRRRTLTYLRETFPHFTIERGFTEDDELWKPDKREKRDHLATRARMVLDRIFNSDSEYFVSISAHSGIIRGFIDVTGHVPFDIPVGGVLPMVVRGTVKT</sequence>
<proteinExistence type="predicted"/>
<dbReference type="SMART" id="SM00855">
    <property type="entry name" value="PGAM"/>
    <property type="match status" value="1"/>
</dbReference>
<keyword evidence="2" id="KW-1185">Reference proteome</keyword>